<name>A0A0A0J5Q4_9MICO</name>
<dbReference type="GO" id="GO:0016020">
    <property type="term" value="C:membrane"/>
    <property type="evidence" value="ECO:0007669"/>
    <property type="project" value="TreeGrafter"/>
</dbReference>
<dbReference type="InterPro" id="IPR029058">
    <property type="entry name" value="AB_hydrolase_fold"/>
</dbReference>
<keyword evidence="4" id="KW-1185">Reference proteome</keyword>
<dbReference type="InterPro" id="IPR000639">
    <property type="entry name" value="Epox_hydrolase-like"/>
</dbReference>
<dbReference type="InterPro" id="IPR000073">
    <property type="entry name" value="AB_hydrolase_1"/>
</dbReference>
<dbReference type="Proteomes" id="UP000030002">
    <property type="component" value="Unassembled WGS sequence"/>
</dbReference>
<accession>A0A0A0J5Q4</accession>
<dbReference type="PANTHER" id="PTHR43798">
    <property type="entry name" value="MONOACYLGLYCEROL LIPASE"/>
    <property type="match status" value="1"/>
</dbReference>
<evidence type="ECO:0000313" key="3">
    <source>
        <dbReference type="EMBL" id="KGN32508.1"/>
    </source>
</evidence>
<dbReference type="STRING" id="1385520.N802_16950"/>
<gene>
    <name evidence="3" type="ORF">N802_16950</name>
</gene>
<dbReference type="PANTHER" id="PTHR43798:SF31">
    <property type="entry name" value="AB HYDROLASE SUPERFAMILY PROTEIN YCLE"/>
    <property type="match status" value="1"/>
</dbReference>
<dbReference type="InterPro" id="IPR050266">
    <property type="entry name" value="AB_hydrolase_sf"/>
</dbReference>
<organism evidence="3 4">
    <name type="scientific">Knoellia sinensis KCTC 19936</name>
    <dbReference type="NCBI Taxonomy" id="1385520"/>
    <lineage>
        <taxon>Bacteria</taxon>
        <taxon>Bacillati</taxon>
        <taxon>Actinomycetota</taxon>
        <taxon>Actinomycetes</taxon>
        <taxon>Micrococcales</taxon>
        <taxon>Intrasporangiaceae</taxon>
        <taxon>Knoellia</taxon>
    </lineage>
</organism>
<dbReference type="SUPFAM" id="SSF53474">
    <property type="entry name" value="alpha/beta-Hydrolases"/>
    <property type="match status" value="1"/>
</dbReference>
<dbReference type="AlphaFoldDB" id="A0A0A0J5Q4"/>
<keyword evidence="1 3" id="KW-0378">Hydrolase</keyword>
<sequence length="256" mass="27033">MILAHDDEGSGPAVVLLHAGVADRGMWSPVVPALAAAHRVVTPDLRGFGESALPGEAYADADDIANLLGALGIDRAAVVGASFGGRVAMEFAVRHPHRVESLVLVCPAYRGLEVTDPVVLAFGDREDELLEAGDVEGATALNVDLWVGPEATDAARAEVARMQRRAFEVQLAADALEPGPQPERVEVDPRTIETRTLVVSGAHDVAHHRDIAALLGREIPGAEFIELDWAGHLPAVERPDETADILLQAWASGATP</sequence>
<dbReference type="eggNOG" id="COG0596">
    <property type="taxonomic scope" value="Bacteria"/>
</dbReference>
<dbReference type="PRINTS" id="PR00412">
    <property type="entry name" value="EPOXHYDRLASE"/>
</dbReference>
<feature type="domain" description="AB hydrolase-1" evidence="2">
    <location>
        <begin position="12"/>
        <end position="117"/>
    </location>
</feature>
<evidence type="ECO:0000313" key="4">
    <source>
        <dbReference type="Proteomes" id="UP000030002"/>
    </source>
</evidence>
<evidence type="ECO:0000256" key="1">
    <source>
        <dbReference type="ARBA" id="ARBA00022801"/>
    </source>
</evidence>
<dbReference type="OrthoDB" id="27092at2"/>
<protein>
    <submittedName>
        <fullName evidence="3">Alpha/beta hydrolase</fullName>
    </submittedName>
</protein>
<dbReference type="Pfam" id="PF00561">
    <property type="entry name" value="Abhydrolase_1"/>
    <property type="match status" value="1"/>
</dbReference>
<dbReference type="EMBL" id="AVPJ01000006">
    <property type="protein sequence ID" value="KGN32508.1"/>
    <property type="molecule type" value="Genomic_DNA"/>
</dbReference>
<evidence type="ECO:0000259" key="2">
    <source>
        <dbReference type="Pfam" id="PF00561"/>
    </source>
</evidence>
<dbReference type="PRINTS" id="PR00111">
    <property type="entry name" value="ABHYDROLASE"/>
</dbReference>
<dbReference type="Gene3D" id="3.40.50.1820">
    <property type="entry name" value="alpha/beta hydrolase"/>
    <property type="match status" value="1"/>
</dbReference>
<proteinExistence type="predicted"/>
<dbReference type="GO" id="GO:0016787">
    <property type="term" value="F:hydrolase activity"/>
    <property type="evidence" value="ECO:0007669"/>
    <property type="project" value="UniProtKB-KW"/>
</dbReference>
<reference evidence="3 4" key="1">
    <citation type="submission" date="2013-08" db="EMBL/GenBank/DDBJ databases">
        <title>The genome sequence of Knoellia sinensis.</title>
        <authorList>
            <person name="Zhu W."/>
            <person name="Wang G."/>
        </authorList>
    </citation>
    <scope>NUCLEOTIDE SEQUENCE [LARGE SCALE GENOMIC DNA]</scope>
    <source>
        <strain evidence="3 4">KCTC 19936</strain>
    </source>
</reference>
<comment type="caution">
    <text evidence="3">The sequence shown here is derived from an EMBL/GenBank/DDBJ whole genome shotgun (WGS) entry which is preliminary data.</text>
</comment>